<feature type="transmembrane region" description="Helical" evidence="1">
    <location>
        <begin position="6"/>
        <end position="30"/>
    </location>
</feature>
<dbReference type="AlphaFoldDB" id="A0A0K2SV99"/>
<protein>
    <submittedName>
        <fullName evidence="2">Uncharacterized protein</fullName>
    </submittedName>
</protein>
<keyword evidence="1" id="KW-1133">Transmembrane helix</keyword>
<dbReference type="PANTHER" id="PTHR36877:SF1">
    <property type="entry name" value="SMALL INTEGRAL MEMBRANE PROTEIN 13"/>
    <property type="match status" value="1"/>
</dbReference>
<organism evidence="2">
    <name type="scientific">Lepeophtheirus salmonis</name>
    <name type="common">Salmon louse</name>
    <name type="synonym">Caligus salmonis</name>
    <dbReference type="NCBI Taxonomy" id="72036"/>
    <lineage>
        <taxon>Eukaryota</taxon>
        <taxon>Metazoa</taxon>
        <taxon>Ecdysozoa</taxon>
        <taxon>Arthropoda</taxon>
        <taxon>Crustacea</taxon>
        <taxon>Multicrustacea</taxon>
        <taxon>Hexanauplia</taxon>
        <taxon>Copepoda</taxon>
        <taxon>Siphonostomatoida</taxon>
        <taxon>Caligidae</taxon>
        <taxon>Lepeophtheirus</taxon>
    </lineage>
</organism>
<dbReference type="PANTHER" id="PTHR36877">
    <property type="entry name" value="SMALL INTEGRAL MEMBRANE PROTEIN 13"/>
    <property type="match status" value="1"/>
</dbReference>
<sequence length="63" mass="7339">MGNEEYVIAIFTILGSLVAVVSLVVLGWWVMWKLFLSRFQFIREILASDPQIKPKSKLRRKES</sequence>
<dbReference type="InterPro" id="IPR031851">
    <property type="entry name" value="DUF4750"/>
</dbReference>
<dbReference type="EMBL" id="HACA01000233">
    <property type="protein sequence ID" value="CDW17594.1"/>
    <property type="molecule type" value="Transcribed_RNA"/>
</dbReference>
<keyword evidence="1" id="KW-0812">Transmembrane</keyword>
<accession>A0A0K2SV99</accession>
<proteinExistence type="predicted"/>
<evidence type="ECO:0000313" key="2">
    <source>
        <dbReference type="EMBL" id="CDW17594.1"/>
    </source>
</evidence>
<dbReference type="Pfam" id="PF15938">
    <property type="entry name" value="DUF4750"/>
    <property type="match status" value="1"/>
</dbReference>
<evidence type="ECO:0000256" key="1">
    <source>
        <dbReference type="SAM" id="Phobius"/>
    </source>
</evidence>
<name>A0A0K2SV99_LEPSM</name>
<reference evidence="2" key="1">
    <citation type="submission" date="2014-05" db="EMBL/GenBank/DDBJ databases">
        <authorList>
            <person name="Chronopoulou M."/>
        </authorList>
    </citation>
    <scope>NUCLEOTIDE SEQUENCE</scope>
    <source>
        <tissue evidence="2">Whole organism</tissue>
    </source>
</reference>
<keyword evidence="1" id="KW-0472">Membrane</keyword>